<dbReference type="RefSeq" id="WP_179846117.1">
    <property type="nucleotide sequence ID" value="NZ_JACCBA010000001.1"/>
</dbReference>
<sequence>MSTRILGLLTTTAAVSVALGGVAAASVARTAPPPAPPQANAPGDTNPSFDMGPFTMDSASDPAPESNANPNSAANAEPKPNTAQEPNTAPEPDSAAPKPNAAPKPEAAAPKSPPKGGSEAKDGTGLKACEDAECQVEIRDGQTIKFDRKLGIDPLHVKIDGSRVILSSRGRNGMMATSIDSAWPRSSTTYNGLTLRPHRAKNGAMILDISHD</sequence>
<dbReference type="EMBL" id="JACCBA010000001">
    <property type="protein sequence ID" value="NYD49391.1"/>
    <property type="molecule type" value="Genomic_DNA"/>
</dbReference>
<comment type="caution">
    <text evidence="3">The sequence shown here is derived from an EMBL/GenBank/DDBJ whole genome shotgun (WGS) entry which is preliminary data.</text>
</comment>
<evidence type="ECO:0000256" key="2">
    <source>
        <dbReference type="SAM" id="SignalP"/>
    </source>
</evidence>
<gene>
    <name evidence="3" type="ORF">BJY14_005374</name>
</gene>
<evidence type="ECO:0000313" key="3">
    <source>
        <dbReference type="EMBL" id="NYD49391.1"/>
    </source>
</evidence>
<proteinExistence type="predicted"/>
<feature type="compositionally biased region" description="Low complexity" evidence="1">
    <location>
        <begin position="57"/>
        <end position="78"/>
    </location>
</feature>
<evidence type="ECO:0000256" key="1">
    <source>
        <dbReference type="SAM" id="MobiDB-lite"/>
    </source>
</evidence>
<dbReference type="AlphaFoldDB" id="A0A7Y9EKC9"/>
<feature type="compositionally biased region" description="Low complexity" evidence="1">
    <location>
        <begin position="95"/>
        <end position="110"/>
    </location>
</feature>
<feature type="region of interest" description="Disordered" evidence="1">
    <location>
        <begin position="25"/>
        <end position="124"/>
    </location>
</feature>
<feature type="signal peptide" evidence="2">
    <location>
        <begin position="1"/>
        <end position="30"/>
    </location>
</feature>
<evidence type="ECO:0000313" key="4">
    <source>
        <dbReference type="Proteomes" id="UP000529783"/>
    </source>
</evidence>
<keyword evidence="4" id="KW-1185">Reference proteome</keyword>
<protein>
    <submittedName>
        <fullName evidence="3">Uncharacterized protein</fullName>
    </submittedName>
</protein>
<name>A0A7Y9EKC9_9ACTN</name>
<organism evidence="3 4">
    <name type="scientific">Actinomadura luteofluorescens</name>
    <dbReference type="NCBI Taxonomy" id="46163"/>
    <lineage>
        <taxon>Bacteria</taxon>
        <taxon>Bacillati</taxon>
        <taxon>Actinomycetota</taxon>
        <taxon>Actinomycetes</taxon>
        <taxon>Streptosporangiales</taxon>
        <taxon>Thermomonosporaceae</taxon>
        <taxon>Actinomadura</taxon>
    </lineage>
</organism>
<feature type="chain" id="PRO_5038700522" evidence="2">
    <location>
        <begin position="31"/>
        <end position="212"/>
    </location>
</feature>
<keyword evidence="2" id="KW-0732">Signal</keyword>
<reference evidence="3 4" key="1">
    <citation type="submission" date="2020-07" db="EMBL/GenBank/DDBJ databases">
        <title>Sequencing the genomes of 1000 actinobacteria strains.</title>
        <authorList>
            <person name="Klenk H.-P."/>
        </authorList>
    </citation>
    <scope>NUCLEOTIDE SEQUENCE [LARGE SCALE GENOMIC DNA]</scope>
    <source>
        <strain evidence="3 4">DSM 40398</strain>
    </source>
</reference>
<dbReference type="Proteomes" id="UP000529783">
    <property type="component" value="Unassembled WGS sequence"/>
</dbReference>
<accession>A0A7Y9EKC9</accession>